<dbReference type="InterPro" id="IPR051971">
    <property type="entry name" value="E3_ubiquitin-PDZ_ligase"/>
</dbReference>
<evidence type="ECO:0000313" key="2">
    <source>
        <dbReference type="Proteomes" id="UP000095287"/>
    </source>
</evidence>
<name>A0A1I7YYR2_9BILA</name>
<dbReference type="AlphaFoldDB" id="A0A1I7YYR2"/>
<protein>
    <submittedName>
        <fullName evidence="3">PDZ domain-containing protein</fullName>
    </submittedName>
</protein>
<proteinExistence type="predicted"/>
<evidence type="ECO:0000259" key="1">
    <source>
        <dbReference type="PROSITE" id="PS50106"/>
    </source>
</evidence>
<dbReference type="PANTHER" id="PTHR15545">
    <property type="entry name" value="PDZ DOMAIN CONTAINING RING FINGER PROTEIN 3, 4"/>
    <property type="match status" value="1"/>
</dbReference>
<dbReference type="InterPro" id="IPR036034">
    <property type="entry name" value="PDZ_sf"/>
</dbReference>
<dbReference type="SUPFAM" id="SSF50156">
    <property type="entry name" value="PDZ domain-like"/>
    <property type="match status" value="1"/>
</dbReference>
<dbReference type="InterPro" id="IPR001478">
    <property type="entry name" value="PDZ"/>
</dbReference>
<dbReference type="PROSITE" id="PS50106">
    <property type="entry name" value="PDZ"/>
    <property type="match status" value="1"/>
</dbReference>
<feature type="domain" description="PDZ" evidence="1">
    <location>
        <begin position="58"/>
        <end position="112"/>
    </location>
</feature>
<sequence>MCDPEQYGSKGRCVSTQTDELYSNLEFDETDYVHQQFCRPMDDLAFVDAQINCLEYEEVILQRSPSCARVGLTLCYGASDDCDTDIFISEIEPGSVADRDGRVRLGDQILQVMTLLFLEAPRLREDEVVNIMQYDFVIRSSLDAVSDATLSAPIYILYRSEMVSFLLSL</sequence>
<dbReference type="SMART" id="SM00228">
    <property type="entry name" value="PDZ"/>
    <property type="match status" value="1"/>
</dbReference>
<dbReference type="Gene3D" id="2.30.42.10">
    <property type="match status" value="1"/>
</dbReference>
<dbReference type="Pfam" id="PF00595">
    <property type="entry name" value="PDZ"/>
    <property type="match status" value="1"/>
</dbReference>
<evidence type="ECO:0000313" key="3">
    <source>
        <dbReference type="WBParaSite" id="L893_g21045.t2"/>
    </source>
</evidence>
<dbReference type="PANTHER" id="PTHR15545:SF8">
    <property type="entry name" value="SLO-INTERACTING PROTEIN 1"/>
    <property type="match status" value="1"/>
</dbReference>
<dbReference type="WBParaSite" id="L893_g21045.t2">
    <property type="protein sequence ID" value="L893_g21045.t2"/>
    <property type="gene ID" value="L893_g21045"/>
</dbReference>
<keyword evidence="2" id="KW-1185">Reference proteome</keyword>
<dbReference type="Proteomes" id="UP000095287">
    <property type="component" value="Unplaced"/>
</dbReference>
<organism evidence="2 3">
    <name type="scientific">Steinernema glaseri</name>
    <dbReference type="NCBI Taxonomy" id="37863"/>
    <lineage>
        <taxon>Eukaryota</taxon>
        <taxon>Metazoa</taxon>
        <taxon>Ecdysozoa</taxon>
        <taxon>Nematoda</taxon>
        <taxon>Chromadorea</taxon>
        <taxon>Rhabditida</taxon>
        <taxon>Tylenchina</taxon>
        <taxon>Panagrolaimomorpha</taxon>
        <taxon>Strongyloidoidea</taxon>
        <taxon>Steinernematidae</taxon>
        <taxon>Steinernema</taxon>
    </lineage>
</organism>
<reference evidence="3" key="1">
    <citation type="submission" date="2016-11" db="UniProtKB">
        <authorList>
            <consortium name="WormBaseParasite"/>
        </authorList>
    </citation>
    <scope>IDENTIFICATION</scope>
</reference>
<accession>A0A1I7YYR2</accession>